<dbReference type="EMBL" id="ML992669">
    <property type="protein sequence ID" value="KAF2213834.1"/>
    <property type="molecule type" value="Genomic_DNA"/>
</dbReference>
<dbReference type="GO" id="GO:0005375">
    <property type="term" value="F:copper ion transmembrane transporter activity"/>
    <property type="evidence" value="ECO:0007669"/>
    <property type="project" value="UniProtKB-UniRule"/>
</dbReference>
<keyword evidence="4" id="KW-0187">Copper transport</keyword>
<dbReference type="Proteomes" id="UP000799539">
    <property type="component" value="Unassembled WGS sequence"/>
</dbReference>
<name>A0A6A6FKM2_9PEZI</name>
<dbReference type="AlphaFoldDB" id="A0A6A6FKM2"/>
<evidence type="ECO:0000256" key="3">
    <source>
        <dbReference type="ARBA" id="ARBA00023136"/>
    </source>
</evidence>
<comment type="similarity">
    <text evidence="4">Belongs to the copper transporter (Ctr) (TC 1.A.56) family. SLC31A subfamily.</text>
</comment>
<evidence type="ECO:0000256" key="1">
    <source>
        <dbReference type="ARBA" id="ARBA00022692"/>
    </source>
</evidence>
<dbReference type="OrthoDB" id="73901at2759"/>
<keyword evidence="1 4" id="KW-0812">Transmembrane</keyword>
<reference evidence="5" key="1">
    <citation type="journal article" date="2020" name="Stud. Mycol.">
        <title>101 Dothideomycetes genomes: a test case for predicting lifestyles and emergence of pathogens.</title>
        <authorList>
            <person name="Haridas S."/>
            <person name="Albert R."/>
            <person name="Binder M."/>
            <person name="Bloem J."/>
            <person name="Labutti K."/>
            <person name="Salamov A."/>
            <person name="Andreopoulos B."/>
            <person name="Baker S."/>
            <person name="Barry K."/>
            <person name="Bills G."/>
            <person name="Bluhm B."/>
            <person name="Cannon C."/>
            <person name="Castanera R."/>
            <person name="Culley D."/>
            <person name="Daum C."/>
            <person name="Ezra D."/>
            <person name="Gonzalez J."/>
            <person name="Henrissat B."/>
            <person name="Kuo A."/>
            <person name="Liang C."/>
            <person name="Lipzen A."/>
            <person name="Lutzoni F."/>
            <person name="Magnuson J."/>
            <person name="Mondo S."/>
            <person name="Nolan M."/>
            <person name="Ohm R."/>
            <person name="Pangilinan J."/>
            <person name="Park H.-J."/>
            <person name="Ramirez L."/>
            <person name="Alfaro M."/>
            <person name="Sun H."/>
            <person name="Tritt A."/>
            <person name="Yoshinaga Y."/>
            <person name="Zwiers L.-H."/>
            <person name="Turgeon B."/>
            <person name="Goodwin S."/>
            <person name="Spatafora J."/>
            <person name="Crous P."/>
            <person name="Grigoriev I."/>
        </authorList>
    </citation>
    <scope>NUCLEOTIDE SEQUENCE</scope>
    <source>
        <strain evidence="5">SCOH1-5</strain>
    </source>
</reference>
<keyword evidence="4" id="KW-0186">Copper</keyword>
<accession>A0A6A6FKM2</accession>
<keyword evidence="4" id="KW-0406">Ion transport</keyword>
<dbReference type="PANTHER" id="PTHR12483:SF120">
    <property type="entry name" value="HIGH-AFFINITY COPPER TRANSPORTER CTRA2"/>
    <property type="match status" value="1"/>
</dbReference>
<keyword evidence="4" id="KW-0813">Transport</keyword>
<evidence type="ECO:0000313" key="5">
    <source>
        <dbReference type="EMBL" id="KAF2213834.1"/>
    </source>
</evidence>
<evidence type="ECO:0000313" key="6">
    <source>
        <dbReference type="Proteomes" id="UP000799539"/>
    </source>
</evidence>
<evidence type="ECO:0000256" key="4">
    <source>
        <dbReference type="RuleBase" id="RU367022"/>
    </source>
</evidence>
<gene>
    <name evidence="5" type="ORF">CERZMDRAFT_38267</name>
</gene>
<proteinExistence type="inferred from homology"/>
<dbReference type="GO" id="GO:0005886">
    <property type="term" value="C:plasma membrane"/>
    <property type="evidence" value="ECO:0007669"/>
    <property type="project" value="TreeGrafter"/>
</dbReference>
<comment type="subcellular location">
    <subcellularLocation>
        <location evidence="4">Membrane</location>
        <topology evidence="4">Multi-pass membrane protein</topology>
    </subcellularLocation>
</comment>
<keyword evidence="6" id="KW-1185">Reference proteome</keyword>
<sequence length="140" mass="15552">MEMTFFTSTATALYSNTWTPKSQGQYAGTCIFLICLGLIFRGVVALRYRFNALWTRSIQKQDTAMLRPKTDQHRDVRSSQRPWRINEAATRACLDTVLAGVSYLLMLAVMTMNVGYFLSVLGGIFLGSFVLGGPEVASGH</sequence>
<feature type="transmembrane region" description="Helical" evidence="4">
    <location>
        <begin position="26"/>
        <end position="46"/>
    </location>
</feature>
<protein>
    <recommendedName>
        <fullName evidence="4">Copper transport protein</fullName>
    </recommendedName>
</protein>
<dbReference type="Pfam" id="PF04145">
    <property type="entry name" value="Ctr"/>
    <property type="match status" value="1"/>
</dbReference>
<keyword evidence="3 4" id="KW-0472">Membrane</keyword>
<evidence type="ECO:0000256" key="2">
    <source>
        <dbReference type="ARBA" id="ARBA00022989"/>
    </source>
</evidence>
<organism evidence="5 6">
    <name type="scientific">Cercospora zeae-maydis SCOH1-5</name>
    <dbReference type="NCBI Taxonomy" id="717836"/>
    <lineage>
        <taxon>Eukaryota</taxon>
        <taxon>Fungi</taxon>
        <taxon>Dikarya</taxon>
        <taxon>Ascomycota</taxon>
        <taxon>Pezizomycotina</taxon>
        <taxon>Dothideomycetes</taxon>
        <taxon>Dothideomycetidae</taxon>
        <taxon>Mycosphaerellales</taxon>
        <taxon>Mycosphaerellaceae</taxon>
        <taxon>Cercospora</taxon>
    </lineage>
</organism>
<dbReference type="InterPro" id="IPR007274">
    <property type="entry name" value="Cop_transporter"/>
</dbReference>
<keyword evidence="2 4" id="KW-1133">Transmembrane helix</keyword>
<dbReference type="PANTHER" id="PTHR12483">
    <property type="entry name" value="SOLUTE CARRIER FAMILY 31 COPPER TRANSPORTERS"/>
    <property type="match status" value="1"/>
</dbReference>